<dbReference type="Gene3D" id="1.20.58.670">
    <property type="entry name" value="Dsl1p vesicle tethering complex, Tip20p subunit, domain D"/>
    <property type="match status" value="1"/>
</dbReference>
<evidence type="ECO:0000256" key="4">
    <source>
        <dbReference type="SAM" id="MobiDB-lite"/>
    </source>
</evidence>
<gene>
    <name evidence="5" type="ORF">D623_10033930</name>
</gene>
<dbReference type="InterPro" id="IPR042044">
    <property type="entry name" value="EXOC6PINT-1/Sec15/Tip20_C_dom2"/>
</dbReference>
<dbReference type="GO" id="GO:0060628">
    <property type="term" value="P:regulation of ER to Golgi vesicle-mediated transport"/>
    <property type="evidence" value="ECO:0007669"/>
    <property type="project" value="TreeGrafter"/>
</dbReference>
<dbReference type="Proteomes" id="UP000052978">
    <property type="component" value="Unassembled WGS sequence"/>
</dbReference>
<comment type="similarity">
    <text evidence="1">Belongs to the RINT1 family.</text>
</comment>
<keyword evidence="6" id="KW-1185">Reference proteome</keyword>
<sequence>MDGKGFGIKASFLFREGAEFRERLGQRKEEWDRDRQPDSAAGRKEGAAFPEDLPRGCSEIGDDRKNVEEKSDINSAALVGNEQVSKVTDNGDLSSDNIQQYLMTNNVPEAASTLVSMAELDIKLQESSCTHLLGFMRATVKFWHKILKDRLTSDFEEILAQLHWPFIAPPQSQTVGLSRPATAPEIYSNLETLFCQLLKLQTSDELLTEPKQLPEKYSLPASSSVILPIQIMLTPLQKRFRYHFRGNRQTNVISKPEWYLTQVLMWIGNHTQFLDEKIQPILDKAGSSANAMLEFSRGLMMLVLEKLAADIPCLLYDDNLFCHLVDEVLLFERELHSVHGYPGTFANCMHILSEETCFQRWLTVERKFALQKMDSMLSSEAAWISQYKDITDVDEMKVPDCAETFMTLLLTGRERDRELETSMREKHRSAASCTSPTGDVPATQIHALDRNRTWDPPVRRTMLYPLSQTDRYKNLPTASRKLQFLELQKDLVDDFRIRLTQVMKEETRASLGFRYCAILNAVNYISTVLADWADNIFFLQLQQAALEVFAENNTLSKLQLGQLASMESSVFDDMINLLERLKHDMLTRQVDHVFREVKDAAKSYRKERWLSLPSQSEQAVMSLSSSACPLLLTLRDRLLQLEQQLCFSLFKTFWQMLVEKLDIYIYQEIILANHFNEGGAAQLQFDMTRNLFPLFSHYCKRPENYFKHVKESCIILNLNIGSALLLKDVLQSTSGQPPATAALNEIGIYKLAPQDVEILLNLRTNWPNTGK</sequence>
<reference evidence="5 6" key="1">
    <citation type="journal article" date="2013" name="Nat. Commun.">
        <title>Genome analysis reveals insights into physiology and longevity of the Brandt's bat Myotis brandtii.</title>
        <authorList>
            <person name="Seim I."/>
            <person name="Fang X."/>
            <person name="Xiong Z."/>
            <person name="Lobanov A.V."/>
            <person name="Huang Z."/>
            <person name="Ma S."/>
            <person name="Feng Y."/>
            <person name="Turanov A.A."/>
            <person name="Zhu Y."/>
            <person name="Lenz T.L."/>
            <person name="Gerashchenko M.V."/>
            <person name="Fan D."/>
            <person name="Hee Yim S."/>
            <person name="Yao X."/>
            <person name="Jordan D."/>
            <person name="Xiong Y."/>
            <person name="Ma Y."/>
            <person name="Lyapunov A.N."/>
            <person name="Chen G."/>
            <person name="Kulakova O.I."/>
            <person name="Sun Y."/>
            <person name="Lee S.G."/>
            <person name="Bronson R.T."/>
            <person name="Moskalev A.A."/>
            <person name="Sunyaev S.R."/>
            <person name="Zhang G."/>
            <person name="Krogh A."/>
            <person name="Wang J."/>
            <person name="Gladyshev V.N."/>
        </authorList>
    </citation>
    <scope>NUCLEOTIDE SEQUENCE [LARGE SCALE GENOMIC DNA]</scope>
</reference>
<evidence type="ECO:0000313" key="6">
    <source>
        <dbReference type="Proteomes" id="UP000052978"/>
    </source>
</evidence>
<dbReference type="GO" id="GO:0006890">
    <property type="term" value="P:retrograde vesicle-mediated transport, Golgi to endoplasmic reticulum"/>
    <property type="evidence" value="ECO:0007669"/>
    <property type="project" value="InterPro"/>
</dbReference>
<proteinExistence type="inferred from homology"/>
<accession>S7P5X0</accession>
<dbReference type="PANTHER" id="PTHR13520:SF0">
    <property type="entry name" value="RAD50-INTERACTING PROTEIN 1"/>
    <property type="match status" value="1"/>
</dbReference>
<dbReference type="PANTHER" id="PTHR13520">
    <property type="entry name" value="RAD50-INTERACTING PROTEIN 1 RINT-1"/>
    <property type="match status" value="1"/>
</dbReference>
<name>S7P5X0_MYOBR</name>
<dbReference type="AlphaFoldDB" id="S7P5X0"/>
<dbReference type="Pfam" id="PF04437">
    <property type="entry name" value="RINT1_TIP1"/>
    <property type="match status" value="2"/>
</dbReference>
<dbReference type="PROSITE" id="PS51386">
    <property type="entry name" value="RINT1_TIP20"/>
    <property type="match status" value="1"/>
</dbReference>
<dbReference type="InterPro" id="IPR007528">
    <property type="entry name" value="RINT1_Tip20"/>
</dbReference>
<dbReference type="EMBL" id="KE161857">
    <property type="protein sequence ID" value="EPQ05658.1"/>
    <property type="molecule type" value="Genomic_DNA"/>
</dbReference>
<protein>
    <recommendedName>
        <fullName evidence="2">RAD50-interacting protein 1</fullName>
    </recommendedName>
    <alternativeName>
        <fullName evidence="3">RAD50 interactor 1</fullName>
    </alternativeName>
</protein>
<dbReference type="GO" id="GO:0006888">
    <property type="term" value="P:endoplasmic reticulum to Golgi vesicle-mediated transport"/>
    <property type="evidence" value="ECO:0007669"/>
    <property type="project" value="InterPro"/>
</dbReference>
<evidence type="ECO:0000313" key="5">
    <source>
        <dbReference type="EMBL" id="EPQ05658.1"/>
    </source>
</evidence>
<evidence type="ECO:0000256" key="2">
    <source>
        <dbReference type="ARBA" id="ARBA00073943"/>
    </source>
</evidence>
<evidence type="ECO:0000256" key="3">
    <source>
        <dbReference type="ARBA" id="ARBA00079551"/>
    </source>
</evidence>
<organism evidence="5 6">
    <name type="scientific">Myotis brandtii</name>
    <name type="common">Brandt's bat</name>
    <dbReference type="NCBI Taxonomy" id="109478"/>
    <lineage>
        <taxon>Eukaryota</taxon>
        <taxon>Metazoa</taxon>
        <taxon>Chordata</taxon>
        <taxon>Craniata</taxon>
        <taxon>Vertebrata</taxon>
        <taxon>Euteleostomi</taxon>
        <taxon>Mammalia</taxon>
        <taxon>Eutheria</taxon>
        <taxon>Laurasiatheria</taxon>
        <taxon>Chiroptera</taxon>
        <taxon>Yangochiroptera</taxon>
        <taxon>Vespertilionidae</taxon>
        <taxon>Myotis</taxon>
    </lineage>
</organism>
<dbReference type="GO" id="GO:0070939">
    <property type="term" value="C:Dsl1/NZR complex"/>
    <property type="evidence" value="ECO:0007669"/>
    <property type="project" value="InterPro"/>
</dbReference>
<feature type="region of interest" description="Disordered" evidence="4">
    <location>
        <begin position="23"/>
        <end position="66"/>
    </location>
</feature>
<dbReference type="FunFam" id="1.20.58.670:FF:000003">
    <property type="entry name" value="RAD50-interacting protein 1"/>
    <property type="match status" value="1"/>
</dbReference>
<feature type="compositionally biased region" description="Basic and acidic residues" evidence="4">
    <location>
        <begin position="23"/>
        <end position="46"/>
    </location>
</feature>
<dbReference type="eggNOG" id="KOG2218">
    <property type="taxonomic scope" value="Eukaryota"/>
</dbReference>
<evidence type="ECO:0000256" key="1">
    <source>
        <dbReference type="ARBA" id="ARBA00061158"/>
    </source>
</evidence>